<proteinExistence type="predicted"/>
<dbReference type="InterPro" id="IPR036621">
    <property type="entry name" value="Anticodon-bd_dom_sf"/>
</dbReference>
<dbReference type="AlphaFoldDB" id="A0A9N9RCF2"/>
<keyword evidence="1" id="KW-0694">RNA-binding</keyword>
<dbReference type="Gene3D" id="3.40.50.800">
    <property type="entry name" value="Anticodon-binding domain"/>
    <property type="match status" value="1"/>
</dbReference>
<feature type="region of interest" description="Disordered" evidence="2">
    <location>
        <begin position="111"/>
        <end position="190"/>
    </location>
</feature>
<dbReference type="InterPro" id="IPR000504">
    <property type="entry name" value="RRM_dom"/>
</dbReference>
<dbReference type="Gene3D" id="3.30.70.330">
    <property type="match status" value="1"/>
</dbReference>
<dbReference type="InterPro" id="IPR012677">
    <property type="entry name" value="Nucleotide-bd_a/b_plait_sf"/>
</dbReference>
<evidence type="ECO:0000256" key="2">
    <source>
        <dbReference type="SAM" id="MobiDB-lite"/>
    </source>
</evidence>
<dbReference type="SUPFAM" id="SSF54928">
    <property type="entry name" value="RNA-binding domain, RBD"/>
    <property type="match status" value="1"/>
</dbReference>
<gene>
    <name evidence="4" type="ORF">DIATSA_LOCUS11371</name>
</gene>
<dbReference type="GO" id="GO:0003723">
    <property type="term" value="F:RNA binding"/>
    <property type="evidence" value="ECO:0007669"/>
    <property type="project" value="UniProtKB-KW"/>
</dbReference>
<dbReference type="InterPro" id="IPR035979">
    <property type="entry name" value="RBD_domain_sf"/>
</dbReference>
<keyword evidence="5" id="KW-1185">Reference proteome</keyword>
<feature type="compositionally biased region" description="Basic residues" evidence="2">
    <location>
        <begin position="153"/>
        <end position="167"/>
    </location>
</feature>
<dbReference type="Proteomes" id="UP001153714">
    <property type="component" value="Chromosome 6"/>
</dbReference>
<dbReference type="SUPFAM" id="SSF52954">
    <property type="entry name" value="Class II aaRS ABD-related"/>
    <property type="match status" value="1"/>
</dbReference>
<evidence type="ECO:0000313" key="4">
    <source>
        <dbReference type="EMBL" id="CAG9793961.1"/>
    </source>
</evidence>
<dbReference type="InterPro" id="IPR052600">
    <property type="entry name" value="Nuc_rcpt_coact/corep"/>
</dbReference>
<dbReference type="SMART" id="SM00360">
    <property type="entry name" value="RRM"/>
    <property type="match status" value="1"/>
</dbReference>
<protein>
    <recommendedName>
        <fullName evidence="3">RRM domain-containing protein</fullName>
    </recommendedName>
</protein>
<feature type="domain" description="RRM" evidence="3">
    <location>
        <begin position="10"/>
        <end position="75"/>
    </location>
</feature>
<organism evidence="4 5">
    <name type="scientific">Diatraea saccharalis</name>
    <name type="common">sugarcane borer</name>
    <dbReference type="NCBI Taxonomy" id="40085"/>
    <lineage>
        <taxon>Eukaryota</taxon>
        <taxon>Metazoa</taxon>
        <taxon>Ecdysozoa</taxon>
        <taxon>Arthropoda</taxon>
        <taxon>Hexapoda</taxon>
        <taxon>Insecta</taxon>
        <taxon>Pterygota</taxon>
        <taxon>Neoptera</taxon>
        <taxon>Endopterygota</taxon>
        <taxon>Lepidoptera</taxon>
        <taxon>Glossata</taxon>
        <taxon>Ditrysia</taxon>
        <taxon>Pyraloidea</taxon>
        <taxon>Crambidae</taxon>
        <taxon>Crambinae</taxon>
        <taxon>Diatraea</taxon>
    </lineage>
</organism>
<dbReference type="PANTHER" id="PTHR23295:SF6">
    <property type="entry name" value="NEOSIN, ISOFORM A"/>
    <property type="match status" value="1"/>
</dbReference>
<sequence length="421" mass="46561">MKDRSTSHLRIYVGGLTDKTTVDDLYEHFIQYGQINGIIVNKNFGFVQFDVEQSAQNAISKANGSNLKGRAISVRTAQTNPDKSRQTEVVTVQSSIPPAVALSDNLPVVNDDAAADEPYDSYGNFKGDQSYGEENYEDNYNQSWEGRESTRGGRGRGAPRGRGRGGRGRGGPGFRDRSPIPGRGGFDRFSHQDYSRPISVTERNDCEIIVVSKSLTEYAEYIESRLKHLGIVVDLLFPMEDVPIGKVLGNIASRGCLYAILVMPQNQEHRSLTLTILHGLPQEHRNMPLEDALQLLSRNFQEVQRGGPSGREAVYALLGQLADGRTLTVLQYEKVIEYLQERKEQQVKIELGEPLTPAPANKKAEVDLQQRILSILNDKKVAPSEPSPVPAPVPAPAIAQNKLLNDPTVRKALDSILQNFT</sequence>
<evidence type="ECO:0000259" key="3">
    <source>
        <dbReference type="SMART" id="SM00360"/>
    </source>
</evidence>
<name>A0A9N9RCF2_9NEOP</name>
<dbReference type="EMBL" id="OU893337">
    <property type="protein sequence ID" value="CAG9793961.1"/>
    <property type="molecule type" value="Genomic_DNA"/>
</dbReference>
<evidence type="ECO:0000313" key="5">
    <source>
        <dbReference type="Proteomes" id="UP001153714"/>
    </source>
</evidence>
<dbReference type="Pfam" id="PF00076">
    <property type="entry name" value="RRM_1"/>
    <property type="match status" value="1"/>
</dbReference>
<reference evidence="4" key="1">
    <citation type="submission" date="2021-12" db="EMBL/GenBank/DDBJ databases">
        <authorList>
            <person name="King R."/>
        </authorList>
    </citation>
    <scope>NUCLEOTIDE SEQUENCE</scope>
</reference>
<reference evidence="4" key="2">
    <citation type="submission" date="2022-10" db="EMBL/GenBank/DDBJ databases">
        <authorList>
            <consortium name="ENA_rothamsted_submissions"/>
            <consortium name="culmorum"/>
            <person name="King R."/>
        </authorList>
    </citation>
    <scope>NUCLEOTIDE SEQUENCE</scope>
</reference>
<evidence type="ECO:0000256" key="1">
    <source>
        <dbReference type="ARBA" id="ARBA00022884"/>
    </source>
</evidence>
<dbReference type="OrthoDB" id="10044938at2759"/>
<accession>A0A9N9RCF2</accession>
<dbReference type="PANTHER" id="PTHR23295">
    <property type="entry name" value="NUCLEAR RECEPTOR COACTIVATOR 5-RELATED"/>
    <property type="match status" value="1"/>
</dbReference>